<dbReference type="Proteomes" id="UP000663720">
    <property type="component" value="Chromosome"/>
</dbReference>
<keyword evidence="3" id="KW-0145">Chemotaxis</keyword>
<dbReference type="AlphaFoldDB" id="A0A975GEI3"/>
<dbReference type="SMART" id="SM00283">
    <property type="entry name" value="MA"/>
    <property type="match status" value="1"/>
</dbReference>
<dbReference type="GO" id="GO:0006935">
    <property type="term" value="P:chemotaxis"/>
    <property type="evidence" value="ECO:0007669"/>
    <property type="project" value="UniProtKB-KW"/>
</dbReference>
<comment type="subcellular location">
    <subcellularLocation>
        <location evidence="1">Cell membrane</location>
        <topology evidence="1">Multi-pass membrane protein</topology>
    </subcellularLocation>
</comment>
<keyword evidence="4 10" id="KW-0812">Transmembrane</keyword>
<dbReference type="InterPro" id="IPR033479">
    <property type="entry name" value="dCache_1"/>
</dbReference>
<feature type="domain" description="Methyl-accepting transducer" evidence="11">
    <location>
        <begin position="319"/>
        <end position="548"/>
    </location>
</feature>
<evidence type="ECO:0000259" key="11">
    <source>
        <dbReference type="PROSITE" id="PS50111"/>
    </source>
</evidence>
<keyword evidence="13" id="KW-1185">Reference proteome</keyword>
<feature type="coiled-coil region" evidence="9">
    <location>
        <begin position="338"/>
        <end position="378"/>
    </location>
</feature>
<dbReference type="PANTHER" id="PTHR43531:SF11">
    <property type="entry name" value="METHYL-ACCEPTING CHEMOTAXIS PROTEIN 3"/>
    <property type="match status" value="1"/>
</dbReference>
<evidence type="ECO:0000256" key="8">
    <source>
        <dbReference type="PROSITE-ProRule" id="PRU00284"/>
    </source>
</evidence>
<sequence length="592" mass="63811">MNFRTKLLITLIPIAVIAVGSIAIISSMSGAENIIRIQKYSMEILVDKTMNELSSWISARKRDAVIFSKNSVFIAACKGNQIDKARDQLKYFHEISPFYEAMFIADPEGKIFVDSIDGKAEGIDISKLPEYQINASKAKAGELWVGSVGRSPASGRPVSLITAPVKDNGNIIGIIGIPIELNVFSQNSIASIKLGKTGYLFMADENGTLLAHPDKNLILNLNLNTLDFGKVFMTQKNGVLEYFWKGDDKICVFRSTKDRNWLVAATITKNEFLASVNKIKYISAVVGVFALAFIIISVLISTGKAFAIIRKTVDALNLGSSEIEQAANEVSNSSQELAEGASRQAAALEETSATLEELSAYSREAASLTDGAEELMNKNVAKTAHSLKALKELTYDMGRIEEDSSEIGSVTKTIDEIAFQTNLLALNAAVEAARAGNAGAGFAVVADEVRNLALKAGNAARDSQELLEGMRNRIITGAKALRKMSSDFGAIVESATIMGEKTVSITSASKEQSISIQQVSKASLEIDEITQVMAANAEESAAASEQLLAQAKSIHQLVINLSSITGTTIKKDGKWGSFINKIIKEKINEYKG</sequence>
<keyword evidence="8" id="KW-0807">Transducer</keyword>
<keyword evidence="6 10" id="KW-0472">Membrane</keyword>
<dbReference type="GO" id="GO:0004888">
    <property type="term" value="F:transmembrane signaling receptor activity"/>
    <property type="evidence" value="ECO:0007669"/>
    <property type="project" value="TreeGrafter"/>
</dbReference>
<dbReference type="SUPFAM" id="SSF103190">
    <property type="entry name" value="Sensory domain-like"/>
    <property type="match status" value="1"/>
</dbReference>
<accession>A0A975GEI3</accession>
<evidence type="ECO:0000313" key="12">
    <source>
        <dbReference type="EMBL" id="QTA78149.1"/>
    </source>
</evidence>
<keyword evidence="2" id="KW-1003">Cell membrane</keyword>
<keyword evidence="9" id="KW-0175">Coiled coil</keyword>
<dbReference type="CDD" id="cd12912">
    <property type="entry name" value="PDC2_MCP_like"/>
    <property type="match status" value="1"/>
</dbReference>
<feature type="transmembrane region" description="Helical" evidence="10">
    <location>
        <begin position="281"/>
        <end position="301"/>
    </location>
</feature>
<evidence type="ECO:0000256" key="3">
    <source>
        <dbReference type="ARBA" id="ARBA00022500"/>
    </source>
</evidence>
<evidence type="ECO:0000256" key="4">
    <source>
        <dbReference type="ARBA" id="ARBA00022692"/>
    </source>
</evidence>
<dbReference type="CDD" id="cd12914">
    <property type="entry name" value="PDC1_DGC_like"/>
    <property type="match status" value="1"/>
</dbReference>
<dbReference type="Gene3D" id="3.30.450.20">
    <property type="entry name" value="PAS domain"/>
    <property type="match status" value="1"/>
</dbReference>
<dbReference type="Pfam" id="PF00015">
    <property type="entry name" value="MCPsignal"/>
    <property type="match status" value="1"/>
</dbReference>
<keyword evidence="5 10" id="KW-1133">Transmembrane helix</keyword>
<gene>
    <name evidence="12" type="ORF">dnl_03640</name>
</gene>
<dbReference type="InterPro" id="IPR029151">
    <property type="entry name" value="Sensor-like_sf"/>
</dbReference>
<dbReference type="Gene3D" id="1.10.287.950">
    <property type="entry name" value="Methyl-accepting chemotaxis protein"/>
    <property type="match status" value="1"/>
</dbReference>
<organism evidence="12 13">
    <name type="scientific">Desulfonema limicola</name>
    <dbReference type="NCBI Taxonomy" id="45656"/>
    <lineage>
        <taxon>Bacteria</taxon>
        <taxon>Pseudomonadati</taxon>
        <taxon>Thermodesulfobacteriota</taxon>
        <taxon>Desulfobacteria</taxon>
        <taxon>Desulfobacterales</taxon>
        <taxon>Desulfococcaceae</taxon>
        <taxon>Desulfonema</taxon>
    </lineage>
</organism>
<evidence type="ECO:0000256" key="5">
    <source>
        <dbReference type="ARBA" id="ARBA00022989"/>
    </source>
</evidence>
<dbReference type="GO" id="GO:0007165">
    <property type="term" value="P:signal transduction"/>
    <property type="evidence" value="ECO:0007669"/>
    <property type="project" value="UniProtKB-KW"/>
</dbReference>
<comment type="similarity">
    <text evidence="7">Belongs to the methyl-accepting chemotaxis (MCP) protein family.</text>
</comment>
<evidence type="ECO:0000256" key="10">
    <source>
        <dbReference type="SAM" id="Phobius"/>
    </source>
</evidence>
<dbReference type="GO" id="GO:0005886">
    <property type="term" value="C:plasma membrane"/>
    <property type="evidence" value="ECO:0007669"/>
    <property type="project" value="UniProtKB-SubCell"/>
</dbReference>
<evidence type="ECO:0000256" key="7">
    <source>
        <dbReference type="ARBA" id="ARBA00029447"/>
    </source>
</evidence>
<reference evidence="12" key="1">
    <citation type="journal article" date="2021" name="Microb. Physiol.">
        <title>Proteogenomic Insights into the Physiology of Marine, Sulfate-Reducing, Filamentous Desulfonema limicola and Desulfonema magnum.</title>
        <authorList>
            <person name="Schnaars V."/>
            <person name="Wohlbrand L."/>
            <person name="Scheve S."/>
            <person name="Hinrichs C."/>
            <person name="Reinhardt R."/>
            <person name="Rabus R."/>
        </authorList>
    </citation>
    <scope>NUCLEOTIDE SEQUENCE</scope>
    <source>
        <strain evidence="12">5ac10</strain>
    </source>
</reference>
<evidence type="ECO:0000256" key="1">
    <source>
        <dbReference type="ARBA" id="ARBA00004651"/>
    </source>
</evidence>
<evidence type="ECO:0000313" key="13">
    <source>
        <dbReference type="Proteomes" id="UP000663720"/>
    </source>
</evidence>
<dbReference type="InterPro" id="IPR051310">
    <property type="entry name" value="MCP_chemotaxis"/>
</dbReference>
<evidence type="ECO:0000256" key="6">
    <source>
        <dbReference type="ARBA" id="ARBA00023136"/>
    </source>
</evidence>
<evidence type="ECO:0000256" key="2">
    <source>
        <dbReference type="ARBA" id="ARBA00022475"/>
    </source>
</evidence>
<dbReference type="PANTHER" id="PTHR43531">
    <property type="entry name" value="PROTEIN ICFG"/>
    <property type="match status" value="1"/>
</dbReference>
<evidence type="ECO:0000256" key="9">
    <source>
        <dbReference type="SAM" id="Coils"/>
    </source>
</evidence>
<dbReference type="RefSeq" id="WP_207690046.1">
    <property type="nucleotide sequence ID" value="NZ_CP061799.1"/>
</dbReference>
<proteinExistence type="inferred from homology"/>
<dbReference type="EMBL" id="CP061799">
    <property type="protein sequence ID" value="QTA78149.1"/>
    <property type="molecule type" value="Genomic_DNA"/>
</dbReference>
<dbReference type="Pfam" id="PF02743">
    <property type="entry name" value="dCache_1"/>
    <property type="match status" value="1"/>
</dbReference>
<dbReference type="KEGG" id="dli:dnl_03640"/>
<dbReference type="PROSITE" id="PS50111">
    <property type="entry name" value="CHEMOTAXIS_TRANSDUC_2"/>
    <property type="match status" value="1"/>
</dbReference>
<name>A0A975GEI3_9BACT</name>
<dbReference type="InterPro" id="IPR004089">
    <property type="entry name" value="MCPsignal_dom"/>
</dbReference>
<protein>
    <submittedName>
        <fullName evidence="12">Methyl-accepting chemotaxis protein, double CACHE domain-containing</fullName>
    </submittedName>
</protein>
<dbReference type="SUPFAM" id="SSF58104">
    <property type="entry name" value="Methyl-accepting chemotaxis protein (MCP) signaling domain"/>
    <property type="match status" value="1"/>
</dbReference>